<keyword evidence="2" id="KW-0325">Glycoprotein</keyword>
<dbReference type="Proteomes" id="UP000694569">
    <property type="component" value="Unplaced"/>
</dbReference>
<dbReference type="OrthoDB" id="9447519at2759"/>
<dbReference type="PANTHER" id="PTHR23412:SF14">
    <property type="entry name" value="STEREOCILIN-RELATED"/>
    <property type="match status" value="1"/>
</dbReference>
<dbReference type="Ensembl" id="ENSLLET00000037262.1">
    <property type="protein sequence ID" value="ENSLLEP00000035892.1"/>
    <property type="gene ID" value="ENSLLEG00000022712.1"/>
</dbReference>
<organism evidence="4 5">
    <name type="scientific">Leptobrachium leishanense</name>
    <name type="common">Leishan spiny toad</name>
    <dbReference type="NCBI Taxonomy" id="445787"/>
    <lineage>
        <taxon>Eukaryota</taxon>
        <taxon>Metazoa</taxon>
        <taxon>Chordata</taxon>
        <taxon>Craniata</taxon>
        <taxon>Vertebrata</taxon>
        <taxon>Euteleostomi</taxon>
        <taxon>Amphibia</taxon>
        <taxon>Batrachia</taxon>
        <taxon>Anura</taxon>
        <taxon>Pelobatoidea</taxon>
        <taxon>Megophryidae</taxon>
        <taxon>Leptobrachium</taxon>
    </lineage>
</organism>
<proteinExistence type="predicted"/>
<keyword evidence="5" id="KW-1185">Reference proteome</keyword>
<reference evidence="4" key="2">
    <citation type="submission" date="2025-09" db="UniProtKB">
        <authorList>
            <consortium name="Ensembl"/>
        </authorList>
    </citation>
    <scope>IDENTIFICATION</scope>
</reference>
<reference evidence="4" key="1">
    <citation type="submission" date="2025-08" db="UniProtKB">
        <authorList>
            <consortium name="Ensembl"/>
        </authorList>
    </citation>
    <scope>IDENTIFICATION</scope>
</reference>
<evidence type="ECO:0000313" key="4">
    <source>
        <dbReference type="Ensembl" id="ENSLLEP00000035892.1"/>
    </source>
</evidence>
<dbReference type="Pfam" id="PF21058">
    <property type="entry name" value="Stereocilin"/>
    <property type="match status" value="1"/>
</dbReference>
<evidence type="ECO:0000256" key="2">
    <source>
        <dbReference type="ARBA" id="ARBA00023180"/>
    </source>
</evidence>
<keyword evidence="1" id="KW-0732">Signal</keyword>
<accession>A0A8C5WG71</accession>
<dbReference type="InterPro" id="IPR026664">
    <property type="entry name" value="Stereocilin-rel"/>
</dbReference>
<dbReference type="AlphaFoldDB" id="A0A8C5WG71"/>
<name>A0A8C5WG71_9ANUR</name>
<sequence>MPRGGFQKVLMSAENDAVERFLSLMHRSWPRIQVSQPNEKGLETLTSMVIQKFPLLTPQIFVELSQFIPFMSVSDIISFPLTLLVNQTVLDAIKIHSPNMKITQKRALAKRLLQAEHFGAIPTWSPQFLRSIQPLLPYLPICHFVQLTPDQINLLADGWKDVKLDMVQGRHVAQSLMNADRDEAVGQIQRLGNLICYLTYEDLQSYLPLQYPLGGLEKNLLECVTNKTLSRRGRLAYSLVELLKKVNVQELGLSEIISWKCLLPEMGVPFFQRLGDTQLSGLLQKVQAAELSPAQALEVMKSISPKYNVAELVICSFHSLIPVLSPEVLRSLSYSLLTRTCQCLTPALTLLSDVQKAAIVQNLRQYILEQEYWPTQLTCLLPFTPLKLLHLDTQTLLRNMSLYGELSWMPQQAQFLWRKIQADNNLTKDTILTLGSLANGIECDTLQQLNTLSEIRDVVKYLHGIPSGLRKSLRKCILEEFQRRPGLLWEDTAWMGPEFVTDLPVKLIDRLSNDSIKQFLEYAYRNPKRFIELLPHKKYALVERALHVLQIPRHGEITVEDLELLGPLVGFIGEDKISQINRRHLLLHLDELKSYCLSEEFMGKLSKILTEDDMLGNPAYWTKKDIEHVGRLLFSLSTDYIHSIPKSVLSHDTLEWLLESQRMWEEGEVGKICSKENTCLQERMRRNQLILTSTVTKSSYRGIREPIPSCADMRMTLPSAWSPSQIGSMSISDFEDCLSIISEDTNLTADQAKPAMAKIKQLFGPIKAMSAVQILQLGFLTRHMSDKDLQEIQIPDWGVVSYLGRMESWTPKQIRTLVTNVLRQKRKRAADLDLMEISALGHLLCGLGVEDLKSINKREFSQAAVFVGNLKLKCTEAQLEMLAELLTSSLAFGAVSRWDPEMFTEVGTLAAGLPDIVLSSLIRDQIQGLTPDAIALIPPAKFSVVFSPAQFSFFTSDQATAVTLEQYQHLSHQQRQAISNAQYEGEVHQDPRGENSSSSILTCNPAFYLLAALVSLI</sequence>
<protein>
    <recommendedName>
        <fullName evidence="3">Stereocilin LRR domain-containing protein</fullName>
    </recommendedName>
</protein>
<feature type="domain" description="Stereocilin LRR" evidence="3">
    <location>
        <begin position="1"/>
        <end position="335"/>
    </location>
</feature>
<dbReference type="GO" id="GO:0009986">
    <property type="term" value="C:cell surface"/>
    <property type="evidence" value="ECO:0007669"/>
    <property type="project" value="TreeGrafter"/>
</dbReference>
<evidence type="ECO:0000313" key="5">
    <source>
        <dbReference type="Proteomes" id="UP000694569"/>
    </source>
</evidence>
<dbReference type="GO" id="GO:0032426">
    <property type="term" value="C:stereocilium tip"/>
    <property type="evidence" value="ECO:0007669"/>
    <property type="project" value="TreeGrafter"/>
</dbReference>
<evidence type="ECO:0000259" key="3">
    <source>
        <dbReference type="Pfam" id="PF21058"/>
    </source>
</evidence>
<dbReference type="PANTHER" id="PTHR23412">
    <property type="entry name" value="STEREOCILIN RELATED"/>
    <property type="match status" value="1"/>
</dbReference>
<dbReference type="GO" id="GO:0007160">
    <property type="term" value="P:cell-matrix adhesion"/>
    <property type="evidence" value="ECO:0007669"/>
    <property type="project" value="TreeGrafter"/>
</dbReference>
<dbReference type="GeneTree" id="ENSGT00950000182957"/>
<dbReference type="InterPro" id="IPR048992">
    <property type="entry name" value="Stereocilin_LRR"/>
</dbReference>
<dbReference type="GO" id="GO:0060091">
    <property type="term" value="C:kinocilium"/>
    <property type="evidence" value="ECO:0007669"/>
    <property type="project" value="TreeGrafter"/>
</dbReference>
<evidence type="ECO:0000256" key="1">
    <source>
        <dbReference type="ARBA" id="ARBA00022729"/>
    </source>
</evidence>